<dbReference type="SMART" id="SM00252">
    <property type="entry name" value="SH2"/>
    <property type="match status" value="1"/>
</dbReference>
<sequence>MACDPTIQMSYGYNGAFAPAAVLYQYYGGPPPCDKGACAKACVMQCCCIKPNNKDHKLKGVDVKPRISLVEDRENSTEFLSVIHTPLPPTPTATNTSPTAHNSSFYSSFRKQSPLPQLPGQHSKHSISNNSSVYSPVNKHSPLRTNSPAALILSDNSSIYSPVSKHSPLRSNSPATPTLTGNSCIYSPVRKQSLVTPNSPVIDKSTFYLPVTPSSPTVIATSPTSTSPLVDPESLCSPIRKQTCLTPGNCTRKILSLNNSFKKTSKSSDSLLNSSREINPHNFSNSNTLSKSQHLPNRHSNLSIPGRYPVAPSESRHVNSHSSNPNILSPDTSSLQGNSSPSKVSINKRPSDIGQQIIIPNLPSRSNSISNNNSFPNTSFSPTTPTFPNNIIFPGYRGPPIPDNSNTISPGYPGSPTPSNNTTNFPGYSGSLNINNNQLSHQQNQLNRSYSTRSAVAAAPPSLPITRSTSSNEYPGYRAASSVLTIAPEDAKDVILRTHPSSQRRDHRKRTAGLLSPSSVAKMSFKYDSNASLEASVAAGDLSHLLEWELSLDSSDLRSHAWYHGNIPRTRAEEIVTQEGTFLVRDCTTQPGNYVLTCFWDDKLLHFVIQKTVVQPETVYERIQYELEDDSYDTIPDLICAYVGNKKVVTKATGAKILAPVNRSKPLSYYESLYKRETAAAATAVDATVAGVDNVTPVTRTYDNRQAVATPLSSTGVGCTVVRSSADIQQQRANRPVVDGVISAEERSSSSDGIIGHKNKALKDLSSSTQSLPRRIHAPVAEPSPEGVKPPPKPSRVPSFKVKARKPAVHITDRIYAEIDEKEEHEENTDQKPAGEHQGSPGGSSSTGSVDQNPRFSRISEVYQPSGSDSGNGSGDSIQTTASDARNRDSQGSLVDENAPLEEDSLTEEPPLFTLPDLEPSSCYNLDAFSTFLLPHAENPPLDSTALNGVRNTIMETGSRIIAAHLTYTDLEVLNGLPTQDFGLGVCMGIEMITLPQGSQLRKDLIERTECMRLLVAVTVLKAEDMRMRAEIIHRWIQIAIDTKTATGNLFGFNNIMLGLCNPQIQRLTATWHMVRQKFTDSAFSFESKLRSTLKSMNECNNPQAPNTVIPHILPFVMICERDLEDIYSLRRKEESLLQWESSSSDYGLQMMLQHLQEGRTFAQNLATYRRNAELILDDPESLEDLILDVFRTEFHLKFLFGSRGALRDSQERHAKFNQILSALSAHCESSVESSV</sequence>
<feature type="region of interest" description="Disordered" evidence="4">
    <location>
        <begin position="819"/>
        <end position="917"/>
    </location>
</feature>
<dbReference type="InterPro" id="IPR036964">
    <property type="entry name" value="RASGEF_cat_dom_sf"/>
</dbReference>
<accession>A0A6A7G3D2</accession>
<feature type="compositionally biased region" description="Polar residues" evidence="4">
    <location>
        <begin position="417"/>
        <end position="426"/>
    </location>
</feature>
<feature type="compositionally biased region" description="Low complexity" evidence="4">
    <location>
        <begin position="866"/>
        <end position="877"/>
    </location>
</feature>
<feature type="compositionally biased region" description="Low complexity" evidence="4">
    <location>
        <begin position="357"/>
        <end position="394"/>
    </location>
</feature>
<dbReference type="Gene3D" id="3.30.505.10">
    <property type="entry name" value="SH2 domain"/>
    <property type="match status" value="1"/>
</dbReference>
<dbReference type="AlphaFoldDB" id="A0A6A7G3D2"/>
<dbReference type="InterPro" id="IPR023578">
    <property type="entry name" value="Ras_GEF_dom_sf"/>
</dbReference>
<evidence type="ECO:0000259" key="6">
    <source>
        <dbReference type="PROSITE" id="PS50009"/>
    </source>
</evidence>
<dbReference type="GO" id="GO:0001784">
    <property type="term" value="F:phosphotyrosine residue binding"/>
    <property type="evidence" value="ECO:0007669"/>
    <property type="project" value="InterPro"/>
</dbReference>
<dbReference type="PANTHER" id="PTHR14247:SF8">
    <property type="entry name" value="RAS-GEF DOMAIN-CONTAINING PROTEIN"/>
    <property type="match status" value="1"/>
</dbReference>
<dbReference type="GO" id="GO:0005085">
    <property type="term" value="F:guanyl-nucleotide exchange factor activity"/>
    <property type="evidence" value="ECO:0007669"/>
    <property type="project" value="UniProtKB-KW"/>
</dbReference>
<evidence type="ECO:0000256" key="1">
    <source>
        <dbReference type="ARBA" id="ARBA00022999"/>
    </source>
</evidence>
<feature type="domain" description="SH2" evidence="5">
    <location>
        <begin position="562"/>
        <end position="661"/>
    </location>
</feature>
<dbReference type="PROSITE" id="PS50001">
    <property type="entry name" value="SH2"/>
    <property type="match status" value="1"/>
</dbReference>
<dbReference type="EMBL" id="IACT01006373">
    <property type="protein sequence ID" value="LAC25507.1"/>
    <property type="molecule type" value="mRNA"/>
</dbReference>
<dbReference type="CDD" id="cd10337">
    <property type="entry name" value="SH2_BCAR3"/>
    <property type="match status" value="1"/>
</dbReference>
<feature type="compositionally biased region" description="Low complexity" evidence="4">
    <location>
        <begin position="262"/>
        <end position="275"/>
    </location>
</feature>
<organism evidence="7">
    <name type="scientific">Hirondellea gigas</name>
    <dbReference type="NCBI Taxonomy" id="1518452"/>
    <lineage>
        <taxon>Eukaryota</taxon>
        <taxon>Metazoa</taxon>
        <taxon>Ecdysozoa</taxon>
        <taxon>Arthropoda</taxon>
        <taxon>Crustacea</taxon>
        <taxon>Multicrustacea</taxon>
        <taxon>Malacostraca</taxon>
        <taxon>Eumalacostraca</taxon>
        <taxon>Peracarida</taxon>
        <taxon>Amphipoda</taxon>
        <taxon>Amphilochidea</taxon>
        <taxon>Lysianassida</taxon>
        <taxon>Lysianassidira</taxon>
        <taxon>Lysianassoidea</taxon>
        <taxon>Lysianassidae</taxon>
        <taxon>Hirondellea</taxon>
    </lineage>
</organism>
<feature type="compositionally biased region" description="Polar residues" evidence="4">
    <location>
        <begin position="281"/>
        <end position="303"/>
    </location>
</feature>
<feature type="compositionally biased region" description="Polar residues" evidence="4">
    <location>
        <begin position="104"/>
        <end position="115"/>
    </location>
</feature>
<dbReference type="FunFam" id="1.10.840.10:FF:000015">
    <property type="entry name" value="Uncharacterized protein, isoform A"/>
    <property type="match status" value="1"/>
</dbReference>
<evidence type="ECO:0000256" key="4">
    <source>
        <dbReference type="SAM" id="MobiDB-lite"/>
    </source>
</evidence>
<dbReference type="GO" id="GO:0007264">
    <property type="term" value="P:small GTPase-mediated signal transduction"/>
    <property type="evidence" value="ECO:0007669"/>
    <property type="project" value="InterPro"/>
</dbReference>
<reference evidence="7" key="1">
    <citation type="submission" date="2017-11" db="EMBL/GenBank/DDBJ databases">
        <title>The sensing device of the deep-sea amphipod.</title>
        <authorList>
            <person name="Kobayashi H."/>
            <person name="Nagahama T."/>
            <person name="Arai W."/>
            <person name="Sasagawa Y."/>
            <person name="Umeda M."/>
            <person name="Hayashi T."/>
            <person name="Nikaido I."/>
            <person name="Watanabe H."/>
            <person name="Oguri K."/>
            <person name="Kitazato H."/>
            <person name="Fujioka K."/>
            <person name="Kido Y."/>
            <person name="Takami H."/>
        </authorList>
    </citation>
    <scope>NUCLEOTIDE SEQUENCE</scope>
    <source>
        <tissue evidence="7">Whole body</tissue>
    </source>
</reference>
<dbReference type="Pfam" id="PF00017">
    <property type="entry name" value="SH2"/>
    <property type="match status" value="1"/>
</dbReference>
<feature type="region of interest" description="Disordered" evidence="4">
    <location>
        <begin position="763"/>
        <end position="805"/>
    </location>
</feature>
<feature type="compositionally biased region" description="Polar residues" evidence="4">
    <location>
        <begin position="320"/>
        <end position="345"/>
    </location>
</feature>
<feature type="region of interest" description="Disordered" evidence="4">
    <location>
        <begin position="83"/>
        <end position="141"/>
    </location>
</feature>
<dbReference type="InterPro" id="IPR000980">
    <property type="entry name" value="SH2"/>
</dbReference>
<dbReference type="SMART" id="SM00147">
    <property type="entry name" value="RasGEF"/>
    <property type="match status" value="1"/>
</dbReference>
<feature type="compositionally biased region" description="Low complexity" evidence="4">
    <location>
        <begin position="92"/>
        <end position="103"/>
    </location>
</feature>
<dbReference type="FunFam" id="3.30.505.10:FF:000013">
    <property type="entry name" value="SH2 domain-containing protein 3C isoform X1"/>
    <property type="match status" value="1"/>
</dbReference>
<dbReference type="PROSITE" id="PS50009">
    <property type="entry name" value="RASGEF_CAT"/>
    <property type="match status" value="1"/>
</dbReference>
<dbReference type="PANTHER" id="PTHR14247">
    <property type="entry name" value="BREAST CANCER ANTI-ESTROGEN RESISTANCE PROTEIN 3 HOMOLOG-LIKE PROTEIN"/>
    <property type="match status" value="1"/>
</dbReference>
<evidence type="ECO:0000256" key="2">
    <source>
        <dbReference type="PROSITE-ProRule" id="PRU00168"/>
    </source>
</evidence>
<protein>
    <submittedName>
        <fullName evidence="7">SH2 domain-containing protein 3C-like</fullName>
    </submittedName>
</protein>
<keyword evidence="2" id="KW-0344">Guanine-nucleotide releasing factor</keyword>
<feature type="region of interest" description="Disordered" evidence="4">
    <location>
        <begin position="262"/>
        <end position="431"/>
    </location>
</feature>
<dbReference type="InterPro" id="IPR036860">
    <property type="entry name" value="SH2_dom_sf"/>
</dbReference>
<dbReference type="InterPro" id="IPR044102">
    <property type="entry name" value="SH2_SHEP1/BCAR3/NSP1"/>
</dbReference>
<proteinExistence type="evidence at transcript level"/>
<evidence type="ECO:0000256" key="3">
    <source>
        <dbReference type="PROSITE-ProRule" id="PRU00191"/>
    </source>
</evidence>
<keyword evidence="1 3" id="KW-0727">SH2 domain</keyword>
<dbReference type="Pfam" id="PF00617">
    <property type="entry name" value="RasGEF"/>
    <property type="match status" value="1"/>
</dbReference>
<dbReference type="Gene3D" id="1.10.840.10">
    <property type="entry name" value="Ras guanine-nucleotide exchange factors catalytic domain"/>
    <property type="match status" value="1"/>
</dbReference>
<dbReference type="InterPro" id="IPR051853">
    <property type="entry name" value="SH2-Ras-GEF_adapter"/>
</dbReference>
<feature type="domain" description="Ras-GEF" evidence="6">
    <location>
        <begin position="958"/>
        <end position="1196"/>
    </location>
</feature>
<dbReference type="SUPFAM" id="SSF48366">
    <property type="entry name" value="Ras GEF"/>
    <property type="match status" value="1"/>
</dbReference>
<name>A0A6A7G3D2_9CRUS</name>
<evidence type="ECO:0000313" key="7">
    <source>
        <dbReference type="EMBL" id="LAC25507.1"/>
    </source>
</evidence>
<evidence type="ECO:0000259" key="5">
    <source>
        <dbReference type="PROSITE" id="PS50001"/>
    </source>
</evidence>
<feature type="compositionally biased region" description="Polar residues" evidence="4">
    <location>
        <begin position="126"/>
        <end position="135"/>
    </location>
</feature>
<dbReference type="InterPro" id="IPR001895">
    <property type="entry name" value="RASGEF_cat_dom"/>
</dbReference>
<dbReference type="SUPFAM" id="SSF55550">
    <property type="entry name" value="SH2 domain"/>
    <property type="match status" value="1"/>
</dbReference>